<protein>
    <submittedName>
        <fullName evidence="1">Putative Ty3/Gypsy polyprotein/retrotransposon</fullName>
    </submittedName>
</protein>
<dbReference type="AlphaFoldDB" id="A0A392RKZ0"/>
<sequence>VMAQRALADTIELMANAMAQEAVSRTADRVAQKARRGGEDELRLERFMNNKPPIFKGGYDPDGAQTWIEGIERIFGAMRCLDEHKVLLGGYVLHDEADHWWGNAKQSLEIGGAIIT</sequence>
<dbReference type="Proteomes" id="UP000265520">
    <property type="component" value="Unassembled WGS sequence"/>
</dbReference>
<keyword evidence="2" id="KW-1185">Reference proteome</keyword>
<proteinExistence type="predicted"/>
<name>A0A392RKZ0_9FABA</name>
<accession>A0A392RKZ0</accession>
<organism evidence="1 2">
    <name type="scientific">Trifolium medium</name>
    <dbReference type="NCBI Taxonomy" id="97028"/>
    <lineage>
        <taxon>Eukaryota</taxon>
        <taxon>Viridiplantae</taxon>
        <taxon>Streptophyta</taxon>
        <taxon>Embryophyta</taxon>
        <taxon>Tracheophyta</taxon>
        <taxon>Spermatophyta</taxon>
        <taxon>Magnoliopsida</taxon>
        <taxon>eudicotyledons</taxon>
        <taxon>Gunneridae</taxon>
        <taxon>Pentapetalae</taxon>
        <taxon>rosids</taxon>
        <taxon>fabids</taxon>
        <taxon>Fabales</taxon>
        <taxon>Fabaceae</taxon>
        <taxon>Papilionoideae</taxon>
        <taxon>50 kb inversion clade</taxon>
        <taxon>NPAAA clade</taxon>
        <taxon>Hologalegina</taxon>
        <taxon>IRL clade</taxon>
        <taxon>Trifolieae</taxon>
        <taxon>Trifolium</taxon>
    </lineage>
</organism>
<dbReference type="EMBL" id="LXQA010231344">
    <property type="protein sequence ID" value="MCI36186.1"/>
    <property type="molecule type" value="Genomic_DNA"/>
</dbReference>
<comment type="caution">
    <text evidence="1">The sequence shown here is derived from an EMBL/GenBank/DDBJ whole genome shotgun (WGS) entry which is preliminary data.</text>
</comment>
<feature type="non-terminal residue" evidence="1">
    <location>
        <position position="1"/>
    </location>
</feature>
<feature type="non-terminal residue" evidence="1">
    <location>
        <position position="116"/>
    </location>
</feature>
<evidence type="ECO:0000313" key="2">
    <source>
        <dbReference type="Proteomes" id="UP000265520"/>
    </source>
</evidence>
<evidence type="ECO:0000313" key="1">
    <source>
        <dbReference type="EMBL" id="MCI36186.1"/>
    </source>
</evidence>
<reference evidence="1 2" key="1">
    <citation type="journal article" date="2018" name="Front. Plant Sci.">
        <title>Red Clover (Trifolium pratense) and Zigzag Clover (T. medium) - A Picture of Genomic Similarities and Differences.</title>
        <authorList>
            <person name="Dluhosova J."/>
            <person name="Istvanek J."/>
            <person name="Nedelnik J."/>
            <person name="Repkova J."/>
        </authorList>
    </citation>
    <scope>NUCLEOTIDE SEQUENCE [LARGE SCALE GENOMIC DNA]</scope>
    <source>
        <strain evidence="2">cv. 10/8</strain>
        <tissue evidence="1">Leaf</tissue>
    </source>
</reference>